<sequence length="566" mass="61532">MAGPVPESFDPSVAWLDDFFALYYRTRPVNATFIGVHDYDHLLPDASEEGLARTAAAEEALLARLADLPDAPPGSPAALDRRLAAGHLLIGRWERDSGHGWRGNPCWYTGEAIFGPIALFLRPFAPLAERVAAAIARLRAVPTLLDGGRANLHRAPAAWIERAIDECDGALAFCRGGIDLLCEEVGDDAPQLREAADRAAAAFASFQAWLRDDLAPAATADYACGADALDLLIREGHCLTQDAEAIECYAVAEFARLEDELVAGAATFGAASPAEALARLADEHPSADGYLRRFGEVWEASEAFALERELITWPDYPLRYVPQPAWAREAAPHLYFLPYRAPAPFDRAPSVESLVPPLDPDLSPAEQENRLRAINDSVIKANHVVHHGGIGHQIQNWHAFRAASRIGRIAATDCALRIALFCGGTMAEGWACYATDLLAEAGFMTPLERYAQRHGRLRMAARAICDIRLHRGTFTLGEAAAFYRERVGMPAAAAHAEAVKNSMFPGAALIYLVGTDLITDLRRDLAAREGAAFDLRRFHDRFLSFGSIPVALIAAAMREESADVQP</sequence>
<dbReference type="PANTHER" id="PTHR33361">
    <property type="entry name" value="GLR0591 PROTEIN"/>
    <property type="match status" value="1"/>
</dbReference>
<name>A0A6J4VPL4_9BACT</name>
<evidence type="ECO:0008006" key="2">
    <source>
        <dbReference type="Google" id="ProtNLM"/>
    </source>
</evidence>
<dbReference type="EMBL" id="CADCWN010000277">
    <property type="protein sequence ID" value="CAA9584055.1"/>
    <property type="molecule type" value="Genomic_DNA"/>
</dbReference>
<dbReference type="InterPro" id="IPR010281">
    <property type="entry name" value="DUF885"/>
</dbReference>
<reference evidence="1" key="1">
    <citation type="submission" date="2020-02" db="EMBL/GenBank/DDBJ databases">
        <authorList>
            <person name="Meier V. D."/>
        </authorList>
    </citation>
    <scope>NUCLEOTIDE SEQUENCE</scope>
    <source>
        <strain evidence="1">AVDCRST_MAG18</strain>
    </source>
</reference>
<dbReference type="AlphaFoldDB" id="A0A6J4VPL4"/>
<dbReference type="PANTHER" id="PTHR33361:SF2">
    <property type="entry name" value="DUF885 DOMAIN-CONTAINING PROTEIN"/>
    <property type="match status" value="1"/>
</dbReference>
<gene>
    <name evidence="1" type="ORF">AVDCRST_MAG18-3568</name>
</gene>
<evidence type="ECO:0000313" key="1">
    <source>
        <dbReference type="EMBL" id="CAA9584055.1"/>
    </source>
</evidence>
<organism evidence="1">
    <name type="scientific">uncultured Thermomicrobiales bacterium</name>
    <dbReference type="NCBI Taxonomy" id="1645740"/>
    <lineage>
        <taxon>Bacteria</taxon>
        <taxon>Pseudomonadati</taxon>
        <taxon>Thermomicrobiota</taxon>
        <taxon>Thermomicrobia</taxon>
        <taxon>Thermomicrobiales</taxon>
        <taxon>environmental samples</taxon>
    </lineage>
</organism>
<proteinExistence type="predicted"/>
<protein>
    <recommendedName>
        <fullName evidence="2">DUF885 domain-containing protein</fullName>
    </recommendedName>
</protein>
<dbReference type="Pfam" id="PF05960">
    <property type="entry name" value="DUF885"/>
    <property type="match status" value="1"/>
</dbReference>
<accession>A0A6J4VPL4</accession>